<evidence type="ECO:0000256" key="1">
    <source>
        <dbReference type="SAM" id="MobiDB-lite"/>
    </source>
</evidence>
<feature type="compositionally biased region" description="Basic and acidic residues" evidence="1">
    <location>
        <begin position="227"/>
        <end position="237"/>
    </location>
</feature>
<name>A0AAE0F6F7_9CHLO</name>
<sequence>MASLLFHGNAGGVTLREGVDDDDDEEEEEEEKEEEEEDPRPKKKKGSGLDQFARAMAKVKPDKSVKNLQAAQDTEMAEAANHRRDVFHDMLVKGQLNPFLGFDKQTLPRDRFRRRMAELMPLAATLGTKGDNQHLKLSTLMQNLRRRHKWGRWRLKAGEAQVWVCNIPGHAYTKNNVEVLSTKTAQPTTAEIKIGVDAAGLEVNSEVPTEVLRDLLDAKEEEEEKEEEAKGKAEPKAKGKSAPNAKGTAEPKGKEPMAGKGKEPMAPKRQGLKVAEARKRAAEQEVLEHCRLKVGDHAVVMANGKEHEVEDEEKRWEAGTPDVPTQWYKEDLTPEPHTPLLCGVVITEFHWTLYDPGYQDRVKKALLRLFDKMEEKVPEKQGRYDDGMELSYYLSGKPEGLKVPKPAGTSAEDEVEDEEDKEPEEEDEEDEEDEEAEEEKAEEAEKEEEPPAKNKNKR</sequence>
<gene>
    <name evidence="2" type="ORF">CYMTET_38576</name>
</gene>
<feature type="compositionally biased region" description="Basic and acidic residues" evidence="1">
    <location>
        <begin position="249"/>
        <end position="266"/>
    </location>
</feature>
<feature type="region of interest" description="Disordered" evidence="1">
    <location>
        <begin position="1"/>
        <end position="50"/>
    </location>
</feature>
<keyword evidence="3" id="KW-1185">Reference proteome</keyword>
<proteinExistence type="predicted"/>
<dbReference type="AlphaFoldDB" id="A0AAE0F6F7"/>
<evidence type="ECO:0000313" key="3">
    <source>
        <dbReference type="Proteomes" id="UP001190700"/>
    </source>
</evidence>
<organism evidence="2 3">
    <name type="scientific">Cymbomonas tetramitiformis</name>
    <dbReference type="NCBI Taxonomy" id="36881"/>
    <lineage>
        <taxon>Eukaryota</taxon>
        <taxon>Viridiplantae</taxon>
        <taxon>Chlorophyta</taxon>
        <taxon>Pyramimonadophyceae</taxon>
        <taxon>Pyramimonadales</taxon>
        <taxon>Pyramimonadaceae</taxon>
        <taxon>Cymbomonas</taxon>
    </lineage>
</organism>
<feature type="compositionally biased region" description="Acidic residues" evidence="1">
    <location>
        <begin position="19"/>
        <end position="38"/>
    </location>
</feature>
<feature type="region of interest" description="Disordered" evidence="1">
    <location>
        <begin position="397"/>
        <end position="458"/>
    </location>
</feature>
<evidence type="ECO:0000313" key="2">
    <source>
        <dbReference type="EMBL" id="KAK3252115.1"/>
    </source>
</evidence>
<feature type="region of interest" description="Disordered" evidence="1">
    <location>
        <begin position="219"/>
        <end position="270"/>
    </location>
</feature>
<reference evidence="2 3" key="1">
    <citation type="journal article" date="2015" name="Genome Biol. Evol.">
        <title>Comparative Genomics of a Bacterivorous Green Alga Reveals Evolutionary Causalities and Consequences of Phago-Mixotrophic Mode of Nutrition.</title>
        <authorList>
            <person name="Burns J.A."/>
            <person name="Paasch A."/>
            <person name="Narechania A."/>
            <person name="Kim E."/>
        </authorList>
    </citation>
    <scope>NUCLEOTIDE SEQUENCE [LARGE SCALE GENOMIC DNA]</scope>
    <source>
        <strain evidence="2 3">PLY_AMNH</strain>
    </source>
</reference>
<comment type="caution">
    <text evidence="2">The sequence shown here is derived from an EMBL/GenBank/DDBJ whole genome shotgun (WGS) entry which is preliminary data.</text>
</comment>
<dbReference type="Proteomes" id="UP001190700">
    <property type="component" value="Unassembled WGS sequence"/>
</dbReference>
<accession>A0AAE0F6F7</accession>
<feature type="compositionally biased region" description="Acidic residues" evidence="1">
    <location>
        <begin position="411"/>
        <end position="448"/>
    </location>
</feature>
<dbReference type="EMBL" id="LGRX02025622">
    <property type="protein sequence ID" value="KAK3252115.1"/>
    <property type="molecule type" value="Genomic_DNA"/>
</dbReference>
<protein>
    <submittedName>
        <fullName evidence="2">Uncharacterized protein</fullName>
    </submittedName>
</protein>